<dbReference type="SUPFAM" id="SSF53098">
    <property type="entry name" value="Ribonuclease H-like"/>
    <property type="match status" value="1"/>
</dbReference>
<dbReference type="EMBL" id="NCKW01020112">
    <property type="protein sequence ID" value="POM59064.1"/>
    <property type="molecule type" value="Genomic_DNA"/>
</dbReference>
<evidence type="ECO:0000313" key="3">
    <source>
        <dbReference type="EMBL" id="POM59064.1"/>
    </source>
</evidence>
<feature type="compositionally biased region" description="Polar residues" evidence="1">
    <location>
        <begin position="258"/>
        <end position="269"/>
    </location>
</feature>
<name>A0A2P4X0J6_9STRA</name>
<proteinExistence type="predicted"/>
<organism evidence="3 4">
    <name type="scientific">Phytophthora palmivora</name>
    <dbReference type="NCBI Taxonomy" id="4796"/>
    <lineage>
        <taxon>Eukaryota</taxon>
        <taxon>Sar</taxon>
        <taxon>Stramenopiles</taxon>
        <taxon>Oomycota</taxon>
        <taxon>Peronosporomycetes</taxon>
        <taxon>Peronosporales</taxon>
        <taxon>Peronosporaceae</taxon>
        <taxon>Phytophthora</taxon>
    </lineage>
</organism>
<dbReference type="InterPro" id="IPR012337">
    <property type="entry name" value="RNaseH-like_sf"/>
</dbReference>
<dbReference type="GO" id="GO:0003676">
    <property type="term" value="F:nucleic acid binding"/>
    <property type="evidence" value="ECO:0007669"/>
    <property type="project" value="InterPro"/>
</dbReference>
<evidence type="ECO:0000259" key="2">
    <source>
        <dbReference type="Pfam" id="PF22936"/>
    </source>
</evidence>
<feature type="region of interest" description="Disordered" evidence="1">
    <location>
        <begin position="168"/>
        <end position="269"/>
    </location>
</feature>
<dbReference type="InterPro" id="IPR054722">
    <property type="entry name" value="PolX-like_BBD"/>
</dbReference>
<dbReference type="Gene3D" id="3.30.420.10">
    <property type="entry name" value="Ribonuclease H-like superfamily/Ribonuclease H"/>
    <property type="match status" value="1"/>
</dbReference>
<comment type="caution">
    <text evidence="3">The sequence shown here is derived from an EMBL/GenBank/DDBJ whole genome shotgun (WGS) entry which is preliminary data.</text>
</comment>
<dbReference type="OrthoDB" id="124214at2759"/>
<feature type="domain" description="Retrovirus-related Pol polyprotein from transposon TNT 1-94-like beta-barrel" evidence="2">
    <location>
        <begin position="274"/>
        <end position="351"/>
    </location>
</feature>
<accession>A0A2P4X0J6</accession>
<dbReference type="InterPro" id="IPR036397">
    <property type="entry name" value="RNaseH_sf"/>
</dbReference>
<keyword evidence="4" id="KW-1185">Reference proteome</keyword>
<dbReference type="AlphaFoldDB" id="A0A2P4X0J6"/>
<evidence type="ECO:0000313" key="4">
    <source>
        <dbReference type="Proteomes" id="UP000237271"/>
    </source>
</evidence>
<sequence>MYEGAPFHDDLYFIQHYLMEIKYEEGSDLTEFFLKLENVMKAAREAANTVIAESQKSIHLFHSMLKSWKNDLRIGKGRRKYIPYEDLKQSIEGNVRNMQAQERYTLAMGTTEISTTKNEHALDHLFLETKFAAITTVDPTVIVHATTSDLQEGRVKAGTVLPANFAFKGNSKHDHSNSKNWNQNQECNNSKSNDGNSRRDKNYGNRKHKPDGRGDKNRNPDQGQNRSLDSDSDDDDDDGKRKVFRQQRLDTYCYDDQPSYQPDSPSQCSARPTWTIDSGCTRHWFTDIATSGGSITVGGNNQIPIEGIGRIELAVVDSKGNSKTLTLHSVLYAPQLHSNLLSVPAAVKHDYRFNFGHKHCAVQIDPCFKLKATNTDLYQFQDHYHGLHGQSNDLLCFRTNVLDILTLASCMTHLEAKPLLDLMMLACRFYSSVFCVACTLAKSHRAPFYSNRVVERATFLLKKCTQISVVRCMCLGSLAAAISNLYRRDIHALQHTQILIENHDIQRLQADSAKEYETLGRMIFKKYGTHAQFINAYTPQQNGVAERRMQSWNELELSYLMGSFQ</sequence>
<gene>
    <name evidence="3" type="ORF">PHPALM_36207</name>
</gene>
<dbReference type="Pfam" id="PF22936">
    <property type="entry name" value="Pol_BBD"/>
    <property type="match status" value="1"/>
</dbReference>
<dbReference type="Proteomes" id="UP000237271">
    <property type="component" value="Unassembled WGS sequence"/>
</dbReference>
<feature type="compositionally biased region" description="Polar residues" evidence="1">
    <location>
        <begin position="178"/>
        <end position="195"/>
    </location>
</feature>
<evidence type="ECO:0000256" key="1">
    <source>
        <dbReference type="SAM" id="MobiDB-lite"/>
    </source>
</evidence>
<reference evidence="3 4" key="1">
    <citation type="journal article" date="2017" name="Genome Biol. Evol.">
        <title>Phytophthora megakarya and P. palmivora, closely related causal agents of cacao black pod rot, underwent increases in genome sizes and gene numbers by different mechanisms.</title>
        <authorList>
            <person name="Ali S.S."/>
            <person name="Shao J."/>
            <person name="Lary D.J."/>
            <person name="Kronmiller B."/>
            <person name="Shen D."/>
            <person name="Strem M.D."/>
            <person name="Amoako-Attah I."/>
            <person name="Akrofi A.Y."/>
            <person name="Begoude B.A."/>
            <person name="Ten Hoopen G.M."/>
            <person name="Coulibaly K."/>
            <person name="Kebe B.I."/>
            <person name="Melnick R.L."/>
            <person name="Guiltinan M.J."/>
            <person name="Tyler B.M."/>
            <person name="Meinhardt L.W."/>
            <person name="Bailey B.A."/>
        </authorList>
    </citation>
    <scope>NUCLEOTIDE SEQUENCE [LARGE SCALE GENOMIC DNA]</scope>
    <source>
        <strain evidence="4">sbr112.9</strain>
    </source>
</reference>
<protein>
    <recommendedName>
        <fullName evidence="2">Retrovirus-related Pol polyprotein from transposon TNT 1-94-like beta-barrel domain-containing protein</fullName>
    </recommendedName>
</protein>